<evidence type="ECO:0000313" key="1">
    <source>
        <dbReference type="EMBL" id="BDB55211.1"/>
    </source>
</evidence>
<sequence length="92" mass="10436">MVEFSAVEVTIGKSTLYKSHSYEITSGKITIIKLTRFKFFEVQILFTISGVLVGQIKEVGCHNLMEKYLLTGLYILQSSALKKKSKNNFKRA</sequence>
<reference evidence="1 2" key="2">
    <citation type="journal article" date="2022" name="Microorganisms">
        <title>Complete Genome Sequences of Two Flavobacterium ammonificans Strains and a Flavobacterium ammoniigenes Strain of Ammonifying Bacterioplankton Isolated from Surface River Water.</title>
        <authorList>
            <person name="Suda W."/>
            <person name="Ogata Y."/>
            <person name="Shindo C."/>
            <person name="Watanabe K."/>
        </authorList>
    </citation>
    <scope>NUCLEOTIDE SEQUENCE [LARGE SCALE GENOMIC DNA]</scope>
    <source>
        <strain evidence="1 2">GENT5</strain>
    </source>
</reference>
<evidence type="ECO:0000313" key="2">
    <source>
        <dbReference type="Proteomes" id="UP001319867"/>
    </source>
</evidence>
<name>A0ABN6L0K7_9FLAO</name>
<gene>
    <name evidence="1" type="ORF">GENT5_15160</name>
</gene>
<accession>A0ABN6L0K7</accession>
<proteinExistence type="predicted"/>
<dbReference type="Proteomes" id="UP001319867">
    <property type="component" value="Chromosome"/>
</dbReference>
<reference evidence="1 2" key="1">
    <citation type="journal article" date="2022" name="Int. J. Syst. Evol. Microbiol.">
        <title>Flavobacterium ammonificans sp. nov. and Flavobacterium ammoniigenes sp. nov., ammonifying bacteria isolated from surface river water.</title>
        <authorList>
            <person name="Watanabe K."/>
            <person name="Kitamura T."/>
            <person name="Ogata Y."/>
            <person name="Shindo C."/>
            <person name="Suda W."/>
        </authorList>
    </citation>
    <scope>NUCLEOTIDE SEQUENCE [LARGE SCALE GENOMIC DNA]</scope>
    <source>
        <strain evidence="1 2">GENT5</strain>
    </source>
</reference>
<keyword evidence="2" id="KW-1185">Reference proteome</keyword>
<protein>
    <submittedName>
        <fullName evidence="1">Uncharacterized protein</fullName>
    </submittedName>
</protein>
<organism evidence="1 2">
    <name type="scientific">Flavobacterium ammoniigenes</name>
    <dbReference type="NCBI Taxonomy" id="1751095"/>
    <lineage>
        <taxon>Bacteria</taxon>
        <taxon>Pseudomonadati</taxon>
        <taxon>Bacteroidota</taxon>
        <taxon>Flavobacteriia</taxon>
        <taxon>Flavobacteriales</taxon>
        <taxon>Flavobacteriaceae</taxon>
        <taxon>Flavobacterium</taxon>
    </lineage>
</organism>
<dbReference type="EMBL" id="AP025184">
    <property type="protein sequence ID" value="BDB55211.1"/>
    <property type="molecule type" value="Genomic_DNA"/>
</dbReference>